<protein>
    <submittedName>
        <fullName evidence="9">Magnesium transport protein CorA</fullName>
    </submittedName>
</protein>
<feature type="transmembrane region" description="Helical" evidence="8">
    <location>
        <begin position="268"/>
        <end position="287"/>
    </location>
</feature>
<reference evidence="9 10" key="1">
    <citation type="submission" date="2016-05" db="EMBL/GenBank/DDBJ databases">
        <title>Microbial solvent formation.</title>
        <authorList>
            <person name="Poehlein A."/>
            <person name="Montoya Solano J.D."/>
            <person name="Flitsch S."/>
            <person name="Krabben P."/>
            <person name="Duerre P."/>
            <person name="Daniel R."/>
        </authorList>
    </citation>
    <scope>NUCLEOTIDE SEQUENCE [LARGE SCALE GENOMIC DNA]</scope>
    <source>
        <strain evidence="9 10">L1-8</strain>
    </source>
</reference>
<dbReference type="InterPro" id="IPR045863">
    <property type="entry name" value="CorA_TM1_TM2"/>
</dbReference>
<evidence type="ECO:0000256" key="1">
    <source>
        <dbReference type="ARBA" id="ARBA00004651"/>
    </source>
</evidence>
<dbReference type="Pfam" id="PF01544">
    <property type="entry name" value="CorA"/>
    <property type="match status" value="1"/>
</dbReference>
<keyword evidence="5 8" id="KW-0812">Transmembrane</keyword>
<keyword evidence="3" id="KW-0813">Transport</keyword>
<keyword evidence="4" id="KW-1003">Cell membrane</keyword>
<dbReference type="GO" id="GO:0005886">
    <property type="term" value="C:plasma membrane"/>
    <property type="evidence" value="ECO:0007669"/>
    <property type="project" value="UniProtKB-SubCell"/>
</dbReference>
<proteinExistence type="inferred from homology"/>
<dbReference type="GO" id="GO:0000287">
    <property type="term" value="F:magnesium ion binding"/>
    <property type="evidence" value="ECO:0007669"/>
    <property type="project" value="TreeGrafter"/>
</dbReference>
<dbReference type="InterPro" id="IPR045861">
    <property type="entry name" value="CorA_cytoplasmic_dom"/>
</dbReference>
<dbReference type="GO" id="GO:0050897">
    <property type="term" value="F:cobalt ion binding"/>
    <property type="evidence" value="ECO:0007669"/>
    <property type="project" value="TreeGrafter"/>
</dbReference>
<comment type="similarity">
    <text evidence="2">Belongs to the CorA metal ion transporter (MIT) (TC 1.A.35) family.</text>
</comment>
<evidence type="ECO:0000256" key="2">
    <source>
        <dbReference type="ARBA" id="ARBA00009765"/>
    </source>
</evidence>
<name>A0A1S8NH25_CLOSA</name>
<organism evidence="9 10">
    <name type="scientific">Clostridium saccharobutylicum</name>
    <dbReference type="NCBI Taxonomy" id="169679"/>
    <lineage>
        <taxon>Bacteria</taxon>
        <taxon>Bacillati</taxon>
        <taxon>Bacillota</taxon>
        <taxon>Clostridia</taxon>
        <taxon>Eubacteriales</taxon>
        <taxon>Clostridiaceae</taxon>
        <taxon>Clostridium</taxon>
    </lineage>
</organism>
<dbReference type="SUPFAM" id="SSF144083">
    <property type="entry name" value="Magnesium transport protein CorA, transmembrane region"/>
    <property type="match status" value="1"/>
</dbReference>
<evidence type="ECO:0000313" key="10">
    <source>
        <dbReference type="Proteomes" id="UP000191154"/>
    </source>
</evidence>
<accession>A0A1S8NH25</accession>
<dbReference type="PANTHER" id="PTHR46494">
    <property type="entry name" value="CORA FAMILY METAL ION TRANSPORTER (EUROFUNG)"/>
    <property type="match status" value="1"/>
</dbReference>
<dbReference type="SUPFAM" id="SSF143865">
    <property type="entry name" value="CorA soluble domain-like"/>
    <property type="match status" value="1"/>
</dbReference>
<dbReference type="Gene3D" id="3.30.460.20">
    <property type="entry name" value="CorA soluble domain-like"/>
    <property type="match status" value="1"/>
</dbReference>
<evidence type="ECO:0000256" key="7">
    <source>
        <dbReference type="ARBA" id="ARBA00023136"/>
    </source>
</evidence>
<dbReference type="CDD" id="cd12822">
    <property type="entry name" value="TmCorA-like"/>
    <property type="match status" value="1"/>
</dbReference>
<dbReference type="Proteomes" id="UP000191154">
    <property type="component" value="Unassembled WGS sequence"/>
</dbReference>
<dbReference type="RefSeq" id="WP_077863535.1">
    <property type="nucleotide sequence ID" value="NZ_LZYZ01000001.1"/>
</dbReference>
<evidence type="ECO:0000256" key="3">
    <source>
        <dbReference type="ARBA" id="ARBA00022448"/>
    </source>
</evidence>
<dbReference type="EMBL" id="LZYZ01000001">
    <property type="protein sequence ID" value="OOM15740.1"/>
    <property type="molecule type" value="Genomic_DNA"/>
</dbReference>
<keyword evidence="6 8" id="KW-1133">Transmembrane helix</keyword>
<keyword evidence="7 8" id="KW-0472">Membrane</keyword>
<comment type="caution">
    <text evidence="9">The sequence shown here is derived from an EMBL/GenBank/DDBJ whole genome shotgun (WGS) entry which is preliminary data.</text>
</comment>
<evidence type="ECO:0000256" key="8">
    <source>
        <dbReference type="SAM" id="Phobius"/>
    </source>
</evidence>
<evidence type="ECO:0000313" key="9">
    <source>
        <dbReference type="EMBL" id="OOM15740.1"/>
    </source>
</evidence>
<evidence type="ECO:0000256" key="4">
    <source>
        <dbReference type="ARBA" id="ARBA00022475"/>
    </source>
</evidence>
<dbReference type="InterPro" id="IPR002523">
    <property type="entry name" value="MgTranspt_CorA/ZnTranspt_ZntB"/>
</dbReference>
<comment type="subcellular location">
    <subcellularLocation>
        <location evidence="1">Cell membrane</location>
        <topology evidence="1">Multi-pass membrane protein</topology>
    </subcellularLocation>
</comment>
<feature type="transmembrane region" description="Helical" evidence="8">
    <location>
        <begin position="299"/>
        <end position="321"/>
    </location>
</feature>
<dbReference type="PANTHER" id="PTHR46494:SF1">
    <property type="entry name" value="CORA FAMILY METAL ION TRANSPORTER (EUROFUNG)"/>
    <property type="match status" value="1"/>
</dbReference>
<dbReference type="GO" id="GO:0015095">
    <property type="term" value="F:magnesium ion transmembrane transporter activity"/>
    <property type="evidence" value="ECO:0007669"/>
    <property type="project" value="TreeGrafter"/>
</dbReference>
<evidence type="ECO:0000256" key="5">
    <source>
        <dbReference type="ARBA" id="ARBA00022692"/>
    </source>
</evidence>
<dbReference type="STRING" id="169679.CSACC_33360"/>
<sequence>MFTLPFKSDKKNDVTLMKLNSEVKIIEFNGLKWIDIIRPTEKEIKMLEDMYDFHELLLEDCMTEHQRSKIDSYEDYSFIVLHLPRYKKELFRLDSEEIDIFIGHDYLVTLHEGELKPLVQLARKCQLEKSVRKEYMEEGSALLLYGITKTLFDYCFPMLDKIGNNVNEINRQVFSNRSKSMLETISRTKMQIINYRSVIKPLRPVMITLEKVIEKYLPKDMDLYFDDITDKIEKIWDMLENYKEVIESADNTFAALTNHTINSLMRTFTIIQVAILPMTLVSGLFSMNVQGIPMHDYELAFWIVFGMIFIPTLFIGVILLLKRDKWF</sequence>
<evidence type="ECO:0000256" key="6">
    <source>
        <dbReference type="ARBA" id="ARBA00022989"/>
    </source>
</evidence>
<dbReference type="AlphaFoldDB" id="A0A1S8NH25"/>
<gene>
    <name evidence="9" type="primary">corA_1</name>
    <name evidence="9" type="ORF">CLOSAC_00110</name>
</gene>
<dbReference type="Gene3D" id="1.20.58.340">
    <property type="entry name" value="Magnesium transport protein CorA, transmembrane region"/>
    <property type="match status" value="2"/>
</dbReference>
<dbReference type="GO" id="GO:0015087">
    <property type="term" value="F:cobalt ion transmembrane transporter activity"/>
    <property type="evidence" value="ECO:0007669"/>
    <property type="project" value="TreeGrafter"/>
</dbReference>